<keyword evidence="3" id="KW-1185">Reference proteome</keyword>
<proteinExistence type="predicted"/>
<evidence type="ECO:0000256" key="1">
    <source>
        <dbReference type="SAM" id="MobiDB-lite"/>
    </source>
</evidence>
<evidence type="ECO:0000313" key="3">
    <source>
        <dbReference type="Proteomes" id="UP000324233"/>
    </source>
</evidence>
<organism evidence="2 3">
    <name type="scientific">Aquisphaera giovannonii</name>
    <dbReference type="NCBI Taxonomy" id="406548"/>
    <lineage>
        <taxon>Bacteria</taxon>
        <taxon>Pseudomonadati</taxon>
        <taxon>Planctomycetota</taxon>
        <taxon>Planctomycetia</taxon>
        <taxon>Isosphaerales</taxon>
        <taxon>Isosphaeraceae</taxon>
        <taxon>Aquisphaera</taxon>
    </lineage>
</organism>
<gene>
    <name evidence="2" type="ORF">OJF2_18210</name>
</gene>
<dbReference type="AlphaFoldDB" id="A0A5B9W093"/>
<name>A0A5B9W093_9BACT</name>
<dbReference type="Proteomes" id="UP000324233">
    <property type="component" value="Chromosome"/>
</dbReference>
<accession>A0A5B9W093</accession>
<protein>
    <submittedName>
        <fullName evidence="2">Uncharacterized protein</fullName>
    </submittedName>
</protein>
<feature type="region of interest" description="Disordered" evidence="1">
    <location>
        <begin position="81"/>
        <end position="102"/>
    </location>
</feature>
<feature type="compositionally biased region" description="Acidic residues" evidence="1">
    <location>
        <begin position="89"/>
        <end position="102"/>
    </location>
</feature>
<dbReference type="EMBL" id="CP042997">
    <property type="protein sequence ID" value="QEH33320.1"/>
    <property type="molecule type" value="Genomic_DNA"/>
</dbReference>
<dbReference type="RefSeq" id="WP_148593111.1">
    <property type="nucleotide sequence ID" value="NZ_CP042997.1"/>
</dbReference>
<evidence type="ECO:0000313" key="2">
    <source>
        <dbReference type="EMBL" id="QEH33320.1"/>
    </source>
</evidence>
<dbReference type="KEGG" id="agv:OJF2_18210"/>
<reference evidence="2 3" key="1">
    <citation type="submission" date="2019-08" db="EMBL/GenBank/DDBJ databases">
        <title>Deep-cultivation of Planctomycetes and their phenomic and genomic characterization uncovers novel biology.</title>
        <authorList>
            <person name="Wiegand S."/>
            <person name="Jogler M."/>
            <person name="Boedeker C."/>
            <person name="Pinto D."/>
            <person name="Vollmers J."/>
            <person name="Rivas-Marin E."/>
            <person name="Kohn T."/>
            <person name="Peeters S.H."/>
            <person name="Heuer A."/>
            <person name="Rast P."/>
            <person name="Oberbeckmann S."/>
            <person name="Bunk B."/>
            <person name="Jeske O."/>
            <person name="Meyerdierks A."/>
            <person name="Storesund J.E."/>
            <person name="Kallscheuer N."/>
            <person name="Luecker S."/>
            <person name="Lage O.M."/>
            <person name="Pohl T."/>
            <person name="Merkel B.J."/>
            <person name="Hornburger P."/>
            <person name="Mueller R.-W."/>
            <person name="Bruemmer F."/>
            <person name="Labrenz M."/>
            <person name="Spormann A.M."/>
            <person name="Op den Camp H."/>
            <person name="Overmann J."/>
            <person name="Amann R."/>
            <person name="Jetten M.S.M."/>
            <person name="Mascher T."/>
            <person name="Medema M.H."/>
            <person name="Devos D.P."/>
            <person name="Kaster A.-K."/>
            <person name="Ovreas L."/>
            <person name="Rohde M."/>
            <person name="Galperin M.Y."/>
            <person name="Jogler C."/>
        </authorList>
    </citation>
    <scope>NUCLEOTIDE SEQUENCE [LARGE SCALE GENOMIC DNA]</scope>
    <source>
        <strain evidence="2 3">OJF2</strain>
    </source>
</reference>
<sequence>MSESESLLAEIEEIRLGVLGLFRQMSEVSRRLQEIARESPTDPEFLARGREIAILQEQQRELGQRQQQAFRRKKAVEQRLKELHVPGPWDDDPAPPDDPEAR</sequence>